<protein>
    <recommendedName>
        <fullName evidence="3">ERF family protein</fullName>
    </recommendedName>
</protein>
<gene>
    <name evidence="1" type="ORF">CBM2586_B10232</name>
</gene>
<dbReference type="EMBL" id="OFSN01000015">
    <property type="protein sequence ID" value="SOY65637.1"/>
    <property type="molecule type" value="Genomic_DNA"/>
</dbReference>
<evidence type="ECO:0000313" key="1">
    <source>
        <dbReference type="EMBL" id="SOY65637.1"/>
    </source>
</evidence>
<comment type="caution">
    <text evidence="1">The sequence shown here is derived from an EMBL/GenBank/DDBJ whole genome shotgun (WGS) entry which is preliminary data.</text>
</comment>
<dbReference type="Pfam" id="PF04404">
    <property type="entry name" value="ERF"/>
    <property type="match status" value="1"/>
</dbReference>
<dbReference type="InterPro" id="IPR007499">
    <property type="entry name" value="ERF_bacteria_virus"/>
</dbReference>
<proteinExistence type="predicted"/>
<organism evidence="1 2">
    <name type="scientific">Cupriavidus taiwanensis</name>
    <dbReference type="NCBI Taxonomy" id="164546"/>
    <lineage>
        <taxon>Bacteria</taxon>
        <taxon>Pseudomonadati</taxon>
        <taxon>Pseudomonadota</taxon>
        <taxon>Betaproteobacteria</taxon>
        <taxon>Burkholderiales</taxon>
        <taxon>Burkholderiaceae</taxon>
        <taxon>Cupriavidus</taxon>
    </lineage>
</organism>
<sequence>MNAIAEIKPQEIVSTPRNAVAPSATPADLLRIAVENGADLDRLEKLMALQERWEANEARKAYVAAMTAFKAEPLTIIKGKKVEYTGTSYMHAELSDVTGVICPALARHQLSHRWDVSQEADRITVDCVITHVLGHSEKVTMQAMPDNSGKKNAIQQVASTITYLQRYTLLAATGVATKGQDDDAQGGGIDTDLLAEWVERANAAINLDALRATRKMAGEAFKDANDLAGWNAFKVVADAKAKELQ</sequence>
<dbReference type="RefSeq" id="WP_116312819.1">
    <property type="nucleotide sequence ID" value="NZ_LT976875.1"/>
</dbReference>
<evidence type="ECO:0000313" key="2">
    <source>
        <dbReference type="Proteomes" id="UP000257016"/>
    </source>
</evidence>
<reference evidence="1 2" key="1">
    <citation type="submission" date="2018-01" db="EMBL/GenBank/DDBJ databases">
        <authorList>
            <person name="Clerissi C."/>
        </authorList>
    </citation>
    <scope>NUCLEOTIDE SEQUENCE [LARGE SCALE GENOMIC DNA]</scope>
    <source>
        <strain evidence="1">Cupriavidus taiwanensis LMG 19430</strain>
    </source>
</reference>
<name>A0A976AH14_9BURK</name>
<evidence type="ECO:0008006" key="3">
    <source>
        <dbReference type="Google" id="ProtNLM"/>
    </source>
</evidence>
<accession>A0A976AH14</accession>
<dbReference type="AlphaFoldDB" id="A0A976AH14"/>
<dbReference type="Proteomes" id="UP000257016">
    <property type="component" value="Unassembled WGS sequence"/>
</dbReference>